<gene>
    <name evidence="8 9" type="primary">mobA</name>
    <name evidence="9" type="ORF">MHEC_17430</name>
</gene>
<accession>A0A2G8BGJ5</accession>
<dbReference type="InterPro" id="IPR029044">
    <property type="entry name" value="Nucleotide-diphossugar_trans"/>
</dbReference>
<name>A0A2G8BGJ5_9MYCO</name>
<evidence type="ECO:0000256" key="5">
    <source>
        <dbReference type="ARBA" id="ARBA00022842"/>
    </source>
</evidence>
<dbReference type="EMBL" id="AP024237">
    <property type="protein sequence ID" value="BCO35310.1"/>
    <property type="molecule type" value="Genomic_DNA"/>
</dbReference>
<dbReference type="OrthoDB" id="9788394at2"/>
<comment type="function">
    <text evidence="8">Transfers a GMP moiety from GTP to Mo-molybdopterin (Mo-MPT) cofactor (Moco or molybdenum cofactor) to form Mo-molybdopterin guanine dinucleotide (Mo-MGD) cofactor.</text>
</comment>
<comment type="similarity">
    <text evidence="8">Belongs to the MobA family.</text>
</comment>
<dbReference type="EC" id="2.7.7.77" evidence="8"/>
<comment type="caution">
    <text evidence="8">Lacks conserved residue(s) required for the propagation of feature annotation.</text>
</comment>
<feature type="binding site" evidence="8">
    <location>
        <position position="120"/>
    </location>
    <ligand>
        <name>GTP</name>
        <dbReference type="ChEBI" id="CHEBI:37565"/>
    </ligand>
</feature>
<dbReference type="CDD" id="cd02503">
    <property type="entry name" value="MobA"/>
    <property type="match status" value="1"/>
</dbReference>
<reference evidence="9 10" key="1">
    <citation type="submission" date="2020-12" db="EMBL/GenBank/DDBJ databases">
        <title>Complete genome sequence of Mycobacterium heckeshornense JCM 15655T, closely related to a pathogenic non-tuberculous mycobacterial species Mycobacterium xenopi.</title>
        <authorList>
            <person name="Yoshida M."/>
            <person name="Fukano H."/>
            <person name="Asakura T."/>
            <person name="Suzuki M."/>
            <person name="Hoshino Y."/>
        </authorList>
    </citation>
    <scope>NUCLEOTIDE SEQUENCE [LARGE SCALE GENOMIC DNA]</scope>
    <source>
        <strain evidence="9 10">JCM 15655</strain>
    </source>
</reference>
<evidence type="ECO:0000256" key="7">
    <source>
        <dbReference type="ARBA" id="ARBA00023150"/>
    </source>
</evidence>
<evidence type="ECO:0000256" key="8">
    <source>
        <dbReference type="HAMAP-Rule" id="MF_00316"/>
    </source>
</evidence>
<sequence>MPQSSTQPIALAGVVLAGGASRRMGRDKATLPVPVPVAGEAASPNERRGATTMVEHVVGIVGQRCKPVFVVAAPGQRLPALQAQVVRDEVRGLGPLLATGRGLRAAAEAGTTRAFVCAVDMPLLTVELIDELANRAAQVDADVVLPWDGRDHYLAAIYRTDLAKRIDELVAAGERAMRVLVDSVDAQRVVVSDSRPLANVNSADDLHTLLQLTR</sequence>
<dbReference type="GO" id="GO:0006777">
    <property type="term" value="P:Mo-molybdopterin cofactor biosynthetic process"/>
    <property type="evidence" value="ECO:0007669"/>
    <property type="project" value="UniProtKB-KW"/>
</dbReference>
<dbReference type="InterPro" id="IPR025877">
    <property type="entry name" value="MobA-like_NTP_Trfase"/>
</dbReference>
<keyword evidence="9" id="KW-0548">Nucleotidyltransferase</keyword>
<feature type="binding site" evidence="8">
    <location>
        <position position="28"/>
    </location>
    <ligand>
        <name>GTP</name>
        <dbReference type="ChEBI" id="CHEBI:37565"/>
    </ligand>
</feature>
<comment type="cofactor">
    <cofactor evidence="8">
        <name>Mg(2+)</name>
        <dbReference type="ChEBI" id="CHEBI:18420"/>
    </cofactor>
</comment>
<keyword evidence="4 8" id="KW-0547">Nucleotide-binding</keyword>
<dbReference type="GO" id="GO:0061603">
    <property type="term" value="F:molybdenum cofactor guanylyltransferase activity"/>
    <property type="evidence" value="ECO:0007669"/>
    <property type="project" value="UniProtKB-EC"/>
</dbReference>
<dbReference type="SUPFAM" id="SSF53448">
    <property type="entry name" value="Nucleotide-diphospho-sugar transferases"/>
    <property type="match status" value="1"/>
</dbReference>
<evidence type="ECO:0000256" key="3">
    <source>
        <dbReference type="ARBA" id="ARBA00022723"/>
    </source>
</evidence>
<feature type="binding site" evidence="8">
    <location>
        <position position="120"/>
    </location>
    <ligand>
        <name>Mg(2+)</name>
        <dbReference type="ChEBI" id="CHEBI:18420"/>
    </ligand>
</feature>
<keyword evidence="1 8" id="KW-0963">Cytoplasm</keyword>
<keyword evidence="2 8" id="KW-0808">Transferase</keyword>
<dbReference type="RefSeq" id="WP_048893020.1">
    <property type="nucleotide sequence ID" value="NZ_AP024237.1"/>
</dbReference>
<evidence type="ECO:0000256" key="4">
    <source>
        <dbReference type="ARBA" id="ARBA00022741"/>
    </source>
</evidence>
<comment type="domain">
    <text evidence="8">The N-terminal domain determines nucleotide recognition and specific binding, while the C-terminal domain determines the specific binding to the target protein.</text>
</comment>
<organism evidence="9 10">
    <name type="scientific">Mycobacterium heckeshornense</name>
    <dbReference type="NCBI Taxonomy" id="110505"/>
    <lineage>
        <taxon>Bacteria</taxon>
        <taxon>Bacillati</taxon>
        <taxon>Actinomycetota</taxon>
        <taxon>Actinomycetes</taxon>
        <taxon>Mycobacteriales</taxon>
        <taxon>Mycobacteriaceae</taxon>
        <taxon>Mycobacterium</taxon>
    </lineage>
</organism>
<keyword evidence="3 8" id="KW-0479">Metal-binding</keyword>
<dbReference type="Pfam" id="PF12804">
    <property type="entry name" value="NTP_transf_3"/>
    <property type="match status" value="1"/>
</dbReference>
<feature type="binding site" evidence="8">
    <location>
        <begin position="16"/>
        <end position="18"/>
    </location>
    <ligand>
        <name>GTP</name>
        <dbReference type="ChEBI" id="CHEBI:37565"/>
    </ligand>
</feature>
<dbReference type="GO" id="GO:0005525">
    <property type="term" value="F:GTP binding"/>
    <property type="evidence" value="ECO:0007669"/>
    <property type="project" value="UniProtKB-UniRule"/>
</dbReference>
<keyword evidence="6 8" id="KW-0342">GTP-binding</keyword>
<proteinExistence type="inferred from homology"/>
<dbReference type="Proteomes" id="UP000595446">
    <property type="component" value="Chromosome"/>
</dbReference>
<dbReference type="STRING" id="110505.ACT16_19000"/>
<dbReference type="HAMAP" id="MF_00316">
    <property type="entry name" value="MobA"/>
    <property type="match status" value="1"/>
</dbReference>
<keyword evidence="10" id="KW-1185">Reference proteome</keyword>
<dbReference type="GO" id="GO:0005737">
    <property type="term" value="C:cytoplasm"/>
    <property type="evidence" value="ECO:0007669"/>
    <property type="project" value="UniProtKB-SubCell"/>
</dbReference>
<keyword evidence="5 8" id="KW-0460">Magnesium</keyword>
<dbReference type="PANTHER" id="PTHR19136:SF81">
    <property type="entry name" value="MOLYBDENUM COFACTOR GUANYLYLTRANSFERASE"/>
    <property type="match status" value="1"/>
</dbReference>
<evidence type="ECO:0000256" key="1">
    <source>
        <dbReference type="ARBA" id="ARBA00022490"/>
    </source>
</evidence>
<dbReference type="Gene3D" id="3.90.550.10">
    <property type="entry name" value="Spore Coat Polysaccharide Biosynthesis Protein SpsA, Chain A"/>
    <property type="match status" value="1"/>
</dbReference>
<dbReference type="PANTHER" id="PTHR19136">
    <property type="entry name" value="MOLYBDENUM COFACTOR GUANYLYLTRANSFERASE"/>
    <property type="match status" value="1"/>
</dbReference>
<evidence type="ECO:0000313" key="9">
    <source>
        <dbReference type="EMBL" id="BCO35310.1"/>
    </source>
</evidence>
<keyword evidence="7 8" id="KW-0501">Molybdenum cofactor biosynthesis</keyword>
<dbReference type="AlphaFoldDB" id="A0A2G8BGJ5"/>
<evidence type="ECO:0000256" key="6">
    <source>
        <dbReference type="ARBA" id="ARBA00023134"/>
    </source>
</evidence>
<protein>
    <recommendedName>
        <fullName evidence="8">Probable molybdenum cofactor guanylyltransferase</fullName>
        <shortName evidence="8">MoCo guanylyltransferase</shortName>
        <ecNumber evidence="8">2.7.7.77</ecNumber>
    </recommendedName>
    <alternativeName>
        <fullName evidence="8">GTP:molybdopterin guanylyltransferase</fullName>
    </alternativeName>
    <alternativeName>
        <fullName evidence="8">Mo-MPT guanylyltransferase</fullName>
    </alternativeName>
    <alternativeName>
        <fullName evidence="8">Molybdopterin guanylyltransferase</fullName>
    </alternativeName>
    <alternativeName>
        <fullName evidence="8">Molybdopterin-guanine dinucleotide synthase</fullName>
        <shortName evidence="8">MGD synthase</shortName>
    </alternativeName>
</protein>
<dbReference type="GO" id="GO:0046872">
    <property type="term" value="F:metal ion binding"/>
    <property type="evidence" value="ECO:0007669"/>
    <property type="project" value="UniProtKB-KW"/>
</dbReference>
<dbReference type="InterPro" id="IPR013482">
    <property type="entry name" value="Molybde_CF_guanTrfase"/>
</dbReference>
<comment type="subcellular location">
    <subcellularLocation>
        <location evidence="8">Cytoplasm</location>
    </subcellularLocation>
</comment>
<dbReference type="NCBIfam" id="NF001855">
    <property type="entry name" value="PRK00576.1"/>
    <property type="match status" value="1"/>
</dbReference>
<evidence type="ECO:0000256" key="2">
    <source>
        <dbReference type="ARBA" id="ARBA00022679"/>
    </source>
</evidence>
<feature type="binding site" evidence="8">
    <location>
        <position position="88"/>
    </location>
    <ligand>
        <name>GTP</name>
        <dbReference type="ChEBI" id="CHEBI:37565"/>
    </ligand>
</feature>
<comment type="catalytic activity">
    <reaction evidence="8">
        <text>Mo-molybdopterin + GTP + H(+) = Mo-molybdopterin guanine dinucleotide + diphosphate</text>
        <dbReference type="Rhea" id="RHEA:34243"/>
        <dbReference type="ChEBI" id="CHEBI:15378"/>
        <dbReference type="ChEBI" id="CHEBI:33019"/>
        <dbReference type="ChEBI" id="CHEBI:37565"/>
        <dbReference type="ChEBI" id="CHEBI:71302"/>
        <dbReference type="ChEBI" id="CHEBI:71310"/>
        <dbReference type="EC" id="2.7.7.77"/>
    </reaction>
</comment>
<evidence type="ECO:0000313" key="10">
    <source>
        <dbReference type="Proteomes" id="UP000595446"/>
    </source>
</evidence>